<dbReference type="PANTHER" id="PTHR48081:SF33">
    <property type="entry name" value="KYNURENINE FORMAMIDASE"/>
    <property type="match status" value="1"/>
</dbReference>
<evidence type="ECO:0000256" key="1">
    <source>
        <dbReference type="ARBA" id="ARBA00022801"/>
    </source>
</evidence>
<dbReference type="InterPro" id="IPR029058">
    <property type="entry name" value="AB_hydrolase_fold"/>
</dbReference>
<proteinExistence type="predicted"/>
<dbReference type="GO" id="GO:0004061">
    <property type="term" value="F:arylformamidase activity"/>
    <property type="evidence" value="ECO:0007669"/>
    <property type="project" value="TreeGrafter"/>
</dbReference>
<evidence type="ECO:0000259" key="2">
    <source>
        <dbReference type="Pfam" id="PF20434"/>
    </source>
</evidence>
<dbReference type="PANTHER" id="PTHR48081">
    <property type="entry name" value="AB HYDROLASE SUPERFAMILY PROTEIN C4A8.06C"/>
    <property type="match status" value="1"/>
</dbReference>
<dbReference type="InterPro" id="IPR049492">
    <property type="entry name" value="BD-FAE-like_dom"/>
</dbReference>
<evidence type="ECO:0000313" key="4">
    <source>
        <dbReference type="Proteomes" id="UP001150266"/>
    </source>
</evidence>
<dbReference type="InterPro" id="IPR050300">
    <property type="entry name" value="GDXG_lipolytic_enzyme"/>
</dbReference>
<organism evidence="3 4">
    <name type="scientific">Lentinula aciculospora</name>
    <dbReference type="NCBI Taxonomy" id="153920"/>
    <lineage>
        <taxon>Eukaryota</taxon>
        <taxon>Fungi</taxon>
        <taxon>Dikarya</taxon>
        <taxon>Basidiomycota</taxon>
        <taxon>Agaricomycotina</taxon>
        <taxon>Agaricomycetes</taxon>
        <taxon>Agaricomycetidae</taxon>
        <taxon>Agaricales</taxon>
        <taxon>Marasmiineae</taxon>
        <taxon>Omphalotaceae</taxon>
        <taxon>Lentinula</taxon>
    </lineage>
</organism>
<keyword evidence="1 3" id="KW-0378">Hydrolase</keyword>
<dbReference type="OrthoDB" id="433474at2759"/>
<evidence type="ECO:0000313" key="3">
    <source>
        <dbReference type="EMBL" id="KAJ4480101.1"/>
    </source>
</evidence>
<sequence>MVLLYRKLYIRKLIFLLFIPPIKDMSMQSDILEAVERNSTNWSPAVAEAFRQIYGKKHQNLNPTKHHGIVKENISYGPHKRNVLDVYTPTEVSTSQRPVMIYVHGGGLVAGDKSWFKGSLYANIGDYFASHGIVTVLINYRLVPDVTYPGGGDDIQMAREWVYHNISKTEFGNGDPKKVVLVGQSAGSLHIATNIYLSNPDSIKSESEVVFPPIAGIVYISTPFTFDSSAPEHNQTALRAYYNTEDIEEIHEFAPVGLMEILPTNSPLLDPRKLPCLIILAQYDPQEIQDATFLFIEEYRRKSPQGVLPEFVIVAGHNHISHVCSIGTEDDVQGRLLHEFICKVCSK</sequence>
<dbReference type="Proteomes" id="UP001150266">
    <property type="component" value="Unassembled WGS sequence"/>
</dbReference>
<feature type="domain" description="BD-FAE-like" evidence="2">
    <location>
        <begin position="84"/>
        <end position="199"/>
    </location>
</feature>
<comment type="caution">
    <text evidence="3">The sequence shown here is derived from an EMBL/GenBank/DDBJ whole genome shotgun (WGS) entry which is preliminary data.</text>
</comment>
<gene>
    <name evidence="3" type="ORF">J3R30DRAFT_2578176</name>
</gene>
<dbReference type="Gene3D" id="3.40.50.1820">
    <property type="entry name" value="alpha/beta hydrolase"/>
    <property type="match status" value="1"/>
</dbReference>
<protein>
    <submittedName>
        <fullName evidence="3">Alpha/Beta hydrolase protein</fullName>
    </submittedName>
</protein>
<reference evidence="3" key="1">
    <citation type="submission" date="2022-08" db="EMBL/GenBank/DDBJ databases">
        <title>A Global Phylogenomic Analysis of the Shiitake Genus Lentinula.</title>
        <authorList>
            <consortium name="DOE Joint Genome Institute"/>
            <person name="Sierra-Patev S."/>
            <person name="Min B."/>
            <person name="Naranjo-Ortiz M."/>
            <person name="Looney B."/>
            <person name="Konkel Z."/>
            <person name="Slot J.C."/>
            <person name="Sakamoto Y."/>
            <person name="Steenwyk J.L."/>
            <person name="Rokas A."/>
            <person name="Carro J."/>
            <person name="Camarero S."/>
            <person name="Ferreira P."/>
            <person name="Molpeceres G."/>
            <person name="Ruiz-Duenas F.J."/>
            <person name="Serrano A."/>
            <person name="Henrissat B."/>
            <person name="Drula E."/>
            <person name="Hughes K.W."/>
            <person name="Mata J.L."/>
            <person name="Ishikawa N.K."/>
            <person name="Vargas-Isla R."/>
            <person name="Ushijima S."/>
            <person name="Smith C.A."/>
            <person name="Ahrendt S."/>
            <person name="Andreopoulos W."/>
            <person name="He G."/>
            <person name="Labutti K."/>
            <person name="Lipzen A."/>
            <person name="Ng V."/>
            <person name="Riley R."/>
            <person name="Sandor L."/>
            <person name="Barry K."/>
            <person name="Martinez A.T."/>
            <person name="Xiao Y."/>
            <person name="Gibbons J.G."/>
            <person name="Terashima K."/>
            <person name="Grigoriev I.V."/>
            <person name="Hibbett D.S."/>
        </authorList>
    </citation>
    <scope>NUCLEOTIDE SEQUENCE</scope>
    <source>
        <strain evidence="3">JLM2183</strain>
    </source>
</reference>
<dbReference type="Pfam" id="PF20434">
    <property type="entry name" value="BD-FAE"/>
    <property type="match status" value="1"/>
</dbReference>
<keyword evidence="4" id="KW-1185">Reference proteome</keyword>
<dbReference type="AlphaFoldDB" id="A0A9W9DQI1"/>
<dbReference type="SUPFAM" id="SSF53474">
    <property type="entry name" value="alpha/beta-Hydrolases"/>
    <property type="match status" value="1"/>
</dbReference>
<name>A0A9W9DQI1_9AGAR</name>
<accession>A0A9W9DQI1</accession>
<dbReference type="EMBL" id="JAOTPV010000007">
    <property type="protein sequence ID" value="KAJ4480101.1"/>
    <property type="molecule type" value="Genomic_DNA"/>
</dbReference>